<dbReference type="InterPro" id="IPR000555">
    <property type="entry name" value="JAMM/MPN+_dom"/>
</dbReference>
<feature type="domain" description="MPN" evidence="4">
    <location>
        <begin position="12"/>
        <end position="149"/>
    </location>
</feature>
<dbReference type="InterPro" id="IPR027531">
    <property type="entry name" value="eIF3f"/>
</dbReference>
<sequence length="288" mass="32433">MSLSNYSLQSKVLLHPLVMFQIVDAYERRPMDNTQVMGTLLGTVAGNTGRIDITSCYSVVHRQHDDDSSHIDLDLRYDSDMCQLTQFSYPQEKVLGWFSTGSHVSEAAVELHEFYARRCQNGQPLHLLMDTSLRGKLMNPRLFCAVQTGVPGGTKGLMFTLLPMEIYFGSAETAALRHMNKQCLSQAKDAGPTVPQFKQVVESTKELQLRLDLILSYINDVLNYKKLPDNSVSRALHDALSAIPPVESERFRHMFNNNVRDLLMSMTLSSLVKNQLELSEQLSNMSDA</sequence>
<dbReference type="InterPro" id="IPR024969">
    <property type="entry name" value="EIF3F/CSN6-like_C"/>
</dbReference>
<dbReference type="Gene3D" id="3.40.140.10">
    <property type="entry name" value="Cytidine Deaminase, domain 2"/>
    <property type="match status" value="1"/>
</dbReference>
<dbReference type="EMBL" id="OUUW01000001">
    <property type="protein sequence ID" value="SPP73323.1"/>
    <property type="molecule type" value="Genomic_DNA"/>
</dbReference>
<proteinExistence type="predicted"/>
<dbReference type="SMART" id="SM00232">
    <property type="entry name" value="JAB_MPN"/>
    <property type="match status" value="1"/>
</dbReference>
<dbReference type="AlphaFoldDB" id="A0A3B0J2L9"/>
<evidence type="ECO:0000256" key="2">
    <source>
        <dbReference type="ARBA" id="ARBA00022540"/>
    </source>
</evidence>
<dbReference type="OMA" id="IEITNCF"/>
<evidence type="ECO:0000313" key="6">
    <source>
        <dbReference type="Proteomes" id="UP000268350"/>
    </source>
</evidence>
<dbReference type="InterPro" id="IPR037518">
    <property type="entry name" value="MPN"/>
</dbReference>
<dbReference type="GO" id="GO:0071541">
    <property type="term" value="C:eukaryotic translation initiation factor 3 complex, eIF3m"/>
    <property type="evidence" value="ECO:0007669"/>
    <property type="project" value="TreeGrafter"/>
</dbReference>
<dbReference type="STRING" id="7266.A0A3B0J2L9"/>
<keyword evidence="3" id="KW-0648">Protein biosynthesis</keyword>
<keyword evidence="2 5" id="KW-0396">Initiation factor</keyword>
<dbReference type="GO" id="GO:0008237">
    <property type="term" value="F:metallopeptidase activity"/>
    <property type="evidence" value="ECO:0007669"/>
    <property type="project" value="InterPro"/>
</dbReference>
<protein>
    <submittedName>
        <fullName evidence="5">Blast:Eukaryotic translation initiation factor 3 subunit F-2</fullName>
    </submittedName>
</protein>
<dbReference type="OrthoDB" id="25498at2759"/>
<organism evidence="5 6">
    <name type="scientific">Drosophila guanche</name>
    <name type="common">Fruit fly</name>
    <dbReference type="NCBI Taxonomy" id="7266"/>
    <lineage>
        <taxon>Eukaryota</taxon>
        <taxon>Metazoa</taxon>
        <taxon>Ecdysozoa</taxon>
        <taxon>Arthropoda</taxon>
        <taxon>Hexapoda</taxon>
        <taxon>Insecta</taxon>
        <taxon>Pterygota</taxon>
        <taxon>Neoptera</taxon>
        <taxon>Endopterygota</taxon>
        <taxon>Diptera</taxon>
        <taxon>Brachycera</taxon>
        <taxon>Muscomorpha</taxon>
        <taxon>Ephydroidea</taxon>
        <taxon>Drosophilidae</taxon>
        <taxon>Drosophila</taxon>
        <taxon>Sophophora</taxon>
    </lineage>
</organism>
<dbReference type="GO" id="GO:0031369">
    <property type="term" value="F:translation initiation factor binding"/>
    <property type="evidence" value="ECO:0007669"/>
    <property type="project" value="InterPro"/>
</dbReference>
<evidence type="ECO:0000313" key="5">
    <source>
        <dbReference type="EMBL" id="SPP73323.1"/>
    </source>
</evidence>
<evidence type="ECO:0000256" key="1">
    <source>
        <dbReference type="ARBA" id="ARBA00022490"/>
    </source>
</evidence>
<gene>
    <name evidence="5" type="ORF">DGUA_6G000779</name>
</gene>
<dbReference type="CDD" id="cd08064">
    <property type="entry name" value="MPN_eIF3f"/>
    <property type="match status" value="1"/>
</dbReference>
<accession>A0A3B0J2L9</accession>
<dbReference type="PROSITE" id="PS50249">
    <property type="entry name" value="MPN"/>
    <property type="match status" value="1"/>
</dbReference>
<name>A0A3B0J2L9_DROGU</name>
<dbReference type="GO" id="GO:0003743">
    <property type="term" value="F:translation initiation factor activity"/>
    <property type="evidence" value="ECO:0007669"/>
    <property type="project" value="UniProtKB-KW"/>
</dbReference>
<dbReference type="PANTHER" id="PTHR10540:SF6">
    <property type="entry name" value="EUKARYOTIC TRANSLATION INITIATION FACTOR 3 SUBUNIT F"/>
    <property type="match status" value="1"/>
</dbReference>
<reference evidence="6" key="1">
    <citation type="submission" date="2018-01" db="EMBL/GenBank/DDBJ databases">
        <authorList>
            <person name="Alioto T."/>
            <person name="Alioto T."/>
        </authorList>
    </citation>
    <scope>NUCLEOTIDE SEQUENCE [LARGE SCALE GENOMIC DNA]</scope>
</reference>
<dbReference type="Proteomes" id="UP000268350">
    <property type="component" value="Unassembled WGS sequence"/>
</dbReference>
<keyword evidence="1" id="KW-0963">Cytoplasm</keyword>
<evidence type="ECO:0000259" key="4">
    <source>
        <dbReference type="PROSITE" id="PS50249"/>
    </source>
</evidence>
<keyword evidence="6" id="KW-1185">Reference proteome</keyword>
<dbReference type="Pfam" id="PF01398">
    <property type="entry name" value="JAB"/>
    <property type="match status" value="1"/>
</dbReference>
<evidence type="ECO:0000256" key="3">
    <source>
        <dbReference type="ARBA" id="ARBA00022917"/>
    </source>
</evidence>
<dbReference type="Pfam" id="PF13012">
    <property type="entry name" value="MitMem_reg"/>
    <property type="match status" value="1"/>
</dbReference>
<dbReference type="PANTHER" id="PTHR10540">
    <property type="entry name" value="EUKARYOTIC TRANSLATION INITIATION FACTOR 3 SUBUNIT F-RELATED"/>
    <property type="match status" value="1"/>
</dbReference>